<dbReference type="Proteomes" id="UP001304895">
    <property type="component" value="Unassembled WGS sequence"/>
</dbReference>
<evidence type="ECO:0000313" key="1">
    <source>
        <dbReference type="EMBL" id="KAK4136909.1"/>
    </source>
</evidence>
<protein>
    <submittedName>
        <fullName evidence="1">Uncharacterized protein</fullName>
    </submittedName>
</protein>
<keyword evidence="2" id="KW-1185">Reference proteome</keyword>
<gene>
    <name evidence="1" type="ORF">BT67DRAFT_194061</name>
</gene>
<dbReference type="AlphaFoldDB" id="A0AAN6UQ63"/>
<dbReference type="EMBL" id="MU853403">
    <property type="protein sequence ID" value="KAK4136909.1"/>
    <property type="molecule type" value="Genomic_DNA"/>
</dbReference>
<comment type="caution">
    <text evidence="1">The sequence shown here is derived from an EMBL/GenBank/DDBJ whole genome shotgun (WGS) entry which is preliminary data.</text>
</comment>
<sequence length="150" mass="16504">MPCRPIICDARHASVSGQVELDPCFSRTTRPGQASLQTGMSVGSILQGGPSTSDREWIDRSDLPSSHQFGYRYQPRKPQLIHDNRIIWPSVRQVLHGSPATSPDITRQLCLFQVGAVGKAGLFSPGTLVGTWARVFAIVRLSEYTHSELC</sequence>
<reference evidence="1" key="2">
    <citation type="submission" date="2023-05" db="EMBL/GenBank/DDBJ databases">
        <authorList>
            <consortium name="Lawrence Berkeley National Laboratory"/>
            <person name="Steindorff A."/>
            <person name="Hensen N."/>
            <person name="Bonometti L."/>
            <person name="Westerberg I."/>
            <person name="Brannstrom I.O."/>
            <person name="Guillou S."/>
            <person name="Cros-Aarteil S."/>
            <person name="Calhoun S."/>
            <person name="Haridas S."/>
            <person name="Kuo A."/>
            <person name="Mondo S."/>
            <person name="Pangilinan J."/>
            <person name="Riley R."/>
            <person name="Labutti K."/>
            <person name="Andreopoulos B."/>
            <person name="Lipzen A."/>
            <person name="Chen C."/>
            <person name="Yanf M."/>
            <person name="Daum C."/>
            <person name="Ng V."/>
            <person name="Clum A."/>
            <person name="Ohm R."/>
            <person name="Martin F."/>
            <person name="Silar P."/>
            <person name="Natvig D."/>
            <person name="Lalanne C."/>
            <person name="Gautier V."/>
            <person name="Ament-Velasquez S.L."/>
            <person name="Kruys A."/>
            <person name="Hutchinson M.I."/>
            <person name="Powell A.J."/>
            <person name="Barry K."/>
            <person name="Miller A.N."/>
            <person name="Grigoriev I.V."/>
            <person name="Debuchy R."/>
            <person name="Gladieux P."/>
            <person name="Thoren M.H."/>
            <person name="Johannesson H."/>
        </authorList>
    </citation>
    <scope>NUCLEOTIDE SEQUENCE</scope>
    <source>
        <strain evidence="1">CBS 123565</strain>
    </source>
</reference>
<name>A0AAN6UQ63_9PEZI</name>
<organism evidence="1 2">
    <name type="scientific">Trichocladium antarcticum</name>
    <dbReference type="NCBI Taxonomy" id="1450529"/>
    <lineage>
        <taxon>Eukaryota</taxon>
        <taxon>Fungi</taxon>
        <taxon>Dikarya</taxon>
        <taxon>Ascomycota</taxon>
        <taxon>Pezizomycotina</taxon>
        <taxon>Sordariomycetes</taxon>
        <taxon>Sordariomycetidae</taxon>
        <taxon>Sordariales</taxon>
        <taxon>Chaetomiaceae</taxon>
        <taxon>Trichocladium</taxon>
    </lineage>
</organism>
<proteinExistence type="predicted"/>
<reference evidence="1" key="1">
    <citation type="journal article" date="2023" name="Mol. Phylogenet. Evol.">
        <title>Genome-scale phylogeny and comparative genomics of the fungal order Sordariales.</title>
        <authorList>
            <person name="Hensen N."/>
            <person name="Bonometti L."/>
            <person name="Westerberg I."/>
            <person name="Brannstrom I.O."/>
            <person name="Guillou S."/>
            <person name="Cros-Aarteil S."/>
            <person name="Calhoun S."/>
            <person name="Haridas S."/>
            <person name="Kuo A."/>
            <person name="Mondo S."/>
            <person name="Pangilinan J."/>
            <person name="Riley R."/>
            <person name="LaButti K."/>
            <person name="Andreopoulos B."/>
            <person name="Lipzen A."/>
            <person name="Chen C."/>
            <person name="Yan M."/>
            <person name="Daum C."/>
            <person name="Ng V."/>
            <person name="Clum A."/>
            <person name="Steindorff A."/>
            <person name="Ohm R.A."/>
            <person name="Martin F."/>
            <person name="Silar P."/>
            <person name="Natvig D.O."/>
            <person name="Lalanne C."/>
            <person name="Gautier V."/>
            <person name="Ament-Velasquez S.L."/>
            <person name="Kruys A."/>
            <person name="Hutchinson M.I."/>
            <person name="Powell A.J."/>
            <person name="Barry K."/>
            <person name="Miller A.N."/>
            <person name="Grigoriev I.V."/>
            <person name="Debuchy R."/>
            <person name="Gladieux P."/>
            <person name="Hiltunen Thoren M."/>
            <person name="Johannesson H."/>
        </authorList>
    </citation>
    <scope>NUCLEOTIDE SEQUENCE</scope>
    <source>
        <strain evidence="1">CBS 123565</strain>
    </source>
</reference>
<accession>A0AAN6UQ63</accession>
<evidence type="ECO:0000313" key="2">
    <source>
        <dbReference type="Proteomes" id="UP001304895"/>
    </source>
</evidence>